<feature type="domain" description="Fe/B12 periplasmic-binding" evidence="2">
    <location>
        <begin position="33"/>
        <end position="289"/>
    </location>
</feature>
<dbReference type="SUPFAM" id="SSF53807">
    <property type="entry name" value="Helical backbone' metal receptor"/>
    <property type="match status" value="1"/>
</dbReference>
<reference evidence="3 4" key="1">
    <citation type="journal article" date="2014" name="FEMS Microbiol. Ecol.">
        <title>Sphaerotilus natans encrusted with nanoball-shaped Fe(III) oxide minerals formed by nitrate-reducing mixotrophic Fe(II) oxidation.</title>
        <authorList>
            <person name="Park S."/>
            <person name="Kim D.H."/>
            <person name="Lee J.H."/>
            <person name="Hur H.G."/>
        </authorList>
    </citation>
    <scope>NUCLEOTIDE SEQUENCE [LARGE SCALE GENOMIC DNA]</scope>
    <source>
        <strain evidence="3 4">DSM 6575</strain>
    </source>
</reference>
<protein>
    <submittedName>
        <fullName evidence="3">Periplasmic-binding protein</fullName>
    </submittedName>
</protein>
<dbReference type="Pfam" id="PF01497">
    <property type="entry name" value="Peripla_BP_2"/>
    <property type="match status" value="1"/>
</dbReference>
<sequence>MNARRQWLGLTAAAAAAVSLWPGRAGAARPAERVVCAGGALSETVCALELQPLLVGVDTTSTFPAALGRLPSIGYARALSAEGILSLAPTRLLATDEAGPPAVLRQIAAAGVAVEMLPSRHRFEGVVERVRQVGALLGQPARATALAERLQRDWTQVRGAIVARPKAPPPRVLFVMSHASMMVAGRETAAQAMLDYAGVDNAIAGFSGYKPLTPEGALLARPDLILTTESALKAAGGAAGLLRQPGLAETPAARAGRVVAMETMLLLGFGPRLPEALRQLDVSLRRALA</sequence>
<dbReference type="PANTHER" id="PTHR30535:SF4">
    <property type="entry name" value="HEMIN-BINDING PERIPLASMIC PROTEIN HMUT"/>
    <property type="match status" value="1"/>
</dbReference>
<dbReference type="EMBL" id="AZRA01000062">
    <property type="protein sequence ID" value="KDB51959.1"/>
    <property type="molecule type" value="Genomic_DNA"/>
</dbReference>
<evidence type="ECO:0000256" key="1">
    <source>
        <dbReference type="SAM" id="SignalP"/>
    </source>
</evidence>
<keyword evidence="4" id="KW-1185">Reference proteome</keyword>
<keyword evidence="1" id="KW-0732">Signal</keyword>
<comment type="caution">
    <text evidence="3">The sequence shown here is derived from an EMBL/GenBank/DDBJ whole genome shotgun (WGS) entry which is preliminary data.</text>
</comment>
<dbReference type="PATRIC" id="fig|1286631.3.peg.2384"/>
<dbReference type="InterPro" id="IPR002491">
    <property type="entry name" value="ABC_transptr_periplasmic_BD"/>
</dbReference>
<dbReference type="STRING" id="34103.SAMN05421778_10649"/>
<name>A0A059KL87_9BURK</name>
<dbReference type="PROSITE" id="PS50983">
    <property type="entry name" value="FE_B12_PBP"/>
    <property type="match status" value="1"/>
</dbReference>
<organism evidence="3 4">
    <name type="scientific">Sphaerotilus natans subsp. natans DSM 6575</name>
    <dbReference type="NCBI Taxonomy" id="1286631"/>
    <lineage>
        <taxon>Bacteria</taxon>
        <taxon>Pseudomonadati</taxon>
        <taxon>Pseudomonadota</taxon>
        <taxon>Betaproteobacteria</taxon>
        <taxon>Burkholderiales</taxon>
        <taxon>Sphaerotilaceae</taxon>
        <taxon>Sphaerotilus</taxon>
    </lineage>
</organism>
<dbReference type="Proteomes" id="UP000026714">
    <property type="component" value="Unassembled WGS sequence"/>
</dbReference>
<dbReference type="InterPro" id="IPR050902">
    <property type="entry name" value="ABC_Transporter_SBP"/>
</dbReference>
<dbReference type="PANTHER" id="PTHR30535">
    <property type="entry name" value="VITAMIN B12-BINDING PROTEIN"/>
    <property type="match status" value="1"/>
</dbReference>
<evidence type="ECO:0000313" key="4">
    <source>
        <dbReference type="Proteomes" id="UP000026714"/>
    </source>
</evidence>
<feature type="signal peptide" evidence="1">
    <location>
        <begin position="1"/>
        <end position="27"/>
    </location>
</feature>
<feature type="chain" id="PRO_5001579604" evidence="1">
    <location>
        <begin position="28"/>
        <end position="289"/>
    </location>
</feature>
<dbReference type="Gene3D" id="3.40.50.1980">
    <property type="entry name" value="Nitrogenase molybdenum iron protein domain"/>
    <property type="match status" value="2"/>
</dbReference>
<dbReference type="eggNOG" id="COG4558">
    <property type="taxonomic scope" value="Bacteria"/>
</dbReference>
<dbReference type="PROSITE" id="PS51318">
    <property type="entry name" value="TAT"/>
    <property type="match status" value="1"/>
</dbReference>
<evidence type="ECO:0000313" key="3">
    <source>
        <dbReference type="EMBL" id="KDB51959.1"/>
    </source>
</evidence>
<proteinExistence type="predicted"/>
<accession>A0A059KL87</accession>
<evidence type="ECO:0000259" key="2">
    <source>
        <dbReference type="PROSITE" id="PS50983"/>
    </source>
</evidence>
<dbReference type="AlphaFoldDB" id="A0A059KL87"/>
<gene>
    <name evidence="3" type="ORF">X805_24370</name>
</gene>
<dbReference type="InterPro" id="IPR006311">
    <property type="entry name" value="TAT_signal"/>
</dbReference>
<dbReference type="RefSeq" id="WP_037482304.1">
    <property type="nucleotide sequence ID" value="NZ_AZRA01000062.1"/>
</dbReference>